<keyword evidence="5" id="KW-0963">Cytoplasm</keyword>
<dbReference type="GO" id="GO:0033819">
    <property type="term" value="F:lipoyl(octanoyl) transferase activity"/>
    <property type="evidence" value="ECO:0007669"/>
    <property type="project" value="UniProtKB-EC"/>
</dbReference>
<dbReference type="Gene3D" id="3.30.930.10">
    <property type="entry name" value="Bira Bifunctional Protein, Domain 2"/>
    <property type="match status" value="1"/>
</dbReference>
<keyword evidence="12" id="KW-1185">Reference proteome</keyword>
<dbReference type="InterPro" id="IPR045864">
    <property type="entry name" value="aa-tRNA-synth_II/BPL/LPL"/>
</dbReference>
<feature type="domain" description="BPL/LPL catalytic" evidence="10">
    <location>
        <begin position="30"/>
        <end position="214"/>
    </location>
</feature>
<comment type="miscellaneous">
    <text evidence="5">In the reaction, the free carboxyl group of octanoic acid is attached via an amide linkage to the epsilon-amino group of a specific lysine residue of lipoyl domains of lipoate-dependent enzymes.</text>
</comment>
<comment type="pathway">
    <text evidence="1 5 6">Protein modification; protein lipoylation via endogenous pathway; protein N(6)-(lipoyl)lysine from octanoyl-[acyl-carrier-protein]: step 1/2.</text>
</comment>
<dbReference type="PROSITE" id="PS51733">
    <property type="entry name" value="BPL_LPL_CATALYTIC"/>
    <property type="match status" value="1"/>
</dbReference>
<evidence type="ECO:0000256" key="3">
    <source>
        <dbReference type="ARBA" id="ARBA00023315"/>
    </source>
</evidence>
<feature type="site" description="Lowers pKa of active site Cys" evidence="5 9">
    <location>
        <position position="141"/>
    </location>
</feature>
<comment type="subcellular location">
    <subcellularLocation>
        <location evidence="5">Cytoplasm</location>
    </subcellularLocation>
</comment>
<reference evidence="11 12" key="1">
    <citation type="submission" date="2018-12" db="EMBL/GenBank/DDBJ databases">
        <title>Genome sequence from the cellulolytic species, Caldicellulosiruptor changbaiensis.</title>
        <authorList>
            <person name="Blumer-Schuette S.E."/>
            <person name="Mendoza C."/>
        </authorList>
    </citation>
    <scope>NUCLEOTIDE SEQUENCE [LARGE SCALE GENOMIC DNA]</scope>
    <source>
        <strain evidence="11 12">CBS-Z</strain>
    </source>
</reference>
<dbReference type="KEGG" id="ccha:ELD05_10570"/>
<dbReference type="SUPFAM" id="SSF55681">
    <property type="entry name" value="Class II aaRS and biotin synthetases"/>
    <property type="match status" value="1"/>
</dbReference>
<dbReference type="CDD" id="cd16444">
    <property type="entry name" value="LipB"/>
    <property type="match status" value="1"/>
</dbReference>
<dbReference type="Proteomes" id="UP000282930">
    <property type="component" value="Chromosome"/>
</dbReference>
<feature type="binding site" evidence="5 8">
    <location>
        <begin position="75"/>
        <end position="82"/>
    </location>
    <ligand>
        <name>substrate</name>
    </ligand>
</feature>
<proteinExistence type="inferred from homology"/>
<protein>
    <recommendedName>
        <fullName evidence="5 6">Octanoyltransferase</fullName>
        <ecNumber evidence="5 6">2.3.1.181</ecNumber>
    </recommendedName>
    <alternativeName>
        <fullName evidence="5">Lipoate-protein ligase B</fullName>
    </alternativeName>
    <alternativeName>
        <fullName evidence="5">Lipoyl/octanoyl transferase</fullName>
    </alternativeName>
    <alternativeName>
        <fullName evidence="5">Octanoyl-[acyl-carrier-protein]-protein N-octanoyltransferase</fullName>
    </alternativeName>
</protein>
<dbReference type="NCBIfam" id="NF010925">
    <property type="entry name" value="PRK14345.1"/>
    <property type="match status" value="1"/>
</dbReference>
<dbReference type="EMBL" id="CP034791">
    <property type="protein sequence ID" value="AZT91045.1"/>
    <property type="molecule type" value="Genomic_DNA"/>
</dbReference>
<dbReference type="UniPathway" id="UPA00538">
    <property type="reaction ID" value="UER00592"/>
</dbReference>
<gene>
    <name evidence="5 11" type="primary">lipB</name>
    <name evidence="11" type="ORF">ELD05_10570</name>
</gene>
<evidence type="ECO:0000256" key="2">
    <source>
        <dbReference type="ARBA" id="ARBA00022679"/>
    </source>
</evidence>
<organism evidence="11 12">
    <name type="scientific">Caldicellulosiruptor changbaiensis</name>
    <dbReference type="NCBI Taxonomy" id="1222016"/>
    <lineage>
        <taxon>Bacteria</taxon>
        <taxon>Bacillati</taxon>
        <taxon>Bacillota</taxon>
        <taxon>Bacillota incertae sedis</taxon>
        <taxon>Caldicellulosiruptorales</taxon>
        <taxon>Caldicellulosiruptoraceae</taxon>
        <taxon>Caldicellulosiruptor</taxon>
    </lineage>
</organism>
<dbReference type="NCBIfam" id="TIGR00214">
    <property type="entry name" value="lipB"/>
    <property type="match status" value="1"/>
</dbReference>
<evidence type="ECO:0000256" key="9">
    <source>
        <dbReference type="PIRSR" id="PIRSR016262-3"/>
    </source>
</evidence>
<evidence type="ECO:0000256" key="6">
    <source>
        <dbReference type="PIRNR" id="PIRNR016262"/>
    </source>
</evidence>
<feature type="active site" description="Acyl-thioester intermediate" evidence="5 7">
    <location>
        <position position="175"/>
    </location>
</feature>
<evidence type="ECO:0000313" key="11">
    <source>
        <dbReference type="EMBL" id="AZT91045.1"/>
    </source>
</evidence>
<dbReference type="InterPro" id="IPR020605">
    <property type="entry name" value="Octanoyltransferase_CS"/>
</dbReference>
<feature type="binding site" evidence="5 8">
    <location>
        <begin position="144"/>
        <end position="146"/>
    </location>
    <ligand>
        <name>substrate</name>
    </ligand>
</feature>
<sequence>MSLNVCYLGTVEYEDALHLQERLHKLRVANELEDTLLLLQHPPVITIGRRGKWENILVPQEKLLQMGVKVFEITRGGDVTYHGPGQIVGYPIFNLSNVGKDIKRFVWLLEEVFINLLKDEYGIEAYRDEKQYTGVWVGGEKIVAIGIAVKKWITMHGFAFNVNTNLEHFSWIIPCGLKDRGVTSLERLLGHKVEFDDVVYKVAKYFGKVFGANLKFVSKEDLEEIIEVKAKDSEK</sequence>
<comment type="function">
    <text evidence="4 5 6">Catalyzes the transfer of endogenously produced octanoic acid from octanoyl-acyl-carrier-protein onto the lipoyl domains of lipoate-dependent enzymes. Lipoyl-ACP can also act as a substrate although octanoyl-ACP is likely to be the physiological substrate.</text>
</comment>
<comment type="similarity">
    <text evidence="5 6">Belongs to the LipB family.</text>
</comment>
<feature type="binding site" evidence="5 8">
    <location>
        <begin position="157"/>
        <end position="159"/>
    </location>
    <ligand>
        <name>substrate</name>
    </ligand>
</feature>
<evidence type="ECO:0000256" key="5">
    <source>
        <dbReference type="HAMAP-Rule" id="MF_00013"/>
    </source>
</evidence>
<dbReference type="PROSITE" id="PS01313">
    <property type="entry name" value="LIPB"/>
    <property type="match status" value="1"/>
</dbReference>
<keyword evidence="2 5" id="KW-0808">Transferase</keyword>
<dbReference type="RefSeq" id="WP_127352396.1">
    <property type="nucleotide sequence ID" value="NZ_CP034791.1"/>
</dbReference>
<dbReference type="InterPro" id="IPR000544">
    <property type="entry name" value="Octanoyltransferase"/>
</dbReference>
<evidence type="ECO:0000256" key="7">
    <source>
        <dbReference type="PIRSR" id="PIRSR016262-1"/>
    </source>
</evidence>
<keyword evidence="3 5" id="KW-0012">Acyltransferase</keyword>
<evidence type="ECO:0000313" key="12">
    <source>
        <dbReference type="Proteomes" id="UP000282930"/>
    </source>
</evidence>
<dbReference type="GO" id="GO:0005737">
    <property type="term" value="C:cytoplasm"/>
    <property type="evidence" value="ECO:0007669"/>
    <property type="project" value="UniProtKB-SubCell"/>
</dbReference>
<accession>A0A3T0D7F6</accession>
<name>A0A3T0D7F6_9FIRM</name>
<dbReference type="HAMAP" id="MF_00013">
    <property type="entry name" value="LipB"/>
    <property type="match status" value="1"/>
</dbReference>
<evidence type="ECO:0000256" key="8">
    <source>
        <dbReference type="PIRSR" id="PIRSR016262-2"/>
    </source>
</evidence>
<dbReference type="PIRSF" id="PIRSF016262">
    <property type="entry name" value="LPLase"/>
    <property type="match status" value="1"/>
</dbReference>
<comment type="catalytic activity">
    <reaction evidence="5 6">
        <text>octanoyl-[ACP] + L-lysyl-[protein] = N(6)-octanoyl-L-lysyl-[protein] + holo-[ACP] + H(+)</text>
        <dbReference type="Rhea" id="RHEA:17665"/>
        <dbReference type="Rhea" id="RHEA-COMP:9636"/>
        <dbReference type="Rhea" id="RHEA-COMP:9685"/>
        <dbReference type="Rhea" id="RHEA-COMP:9752"/>
        <dbReference type="Rhea" id="RHEA-COMP:9928"/>
        <dbReference type="ChEBI" id="CHEBI:15378"/>
        <dbReference type="ChEBI" id="CHEBI:29969"/>
        <dbReference type="ChEBI" id="CHEBI:64479"/>
        <dbReference type="ChEBI" id="CHEBI:78463"/>
        <dbReference type="ChEBI" id="CHEBI:78809"/>
        <dbReference type="EC" id="2.3.1.181"/>
    </reaction>
</comment>
<dbReference type="GO" id="GO:0009249">
    <property type="term" value="P:protein lipoylation"/>
    <property type="evidence" value="ECO:0007669"/>
    <property type="project" value="InterPro"/>
</dbReference>
<dbReference type="EC" id="2.3.1.181" evidence="5 6"/>
<evidence type="ECO:0000256" key="1">
    <source>
        <dbReference type="ARBA" id="ARBA00004821"/>
    </source>
</evidence>
<dbReference type="Pfam" id="PF21948">
    <property type="entry name" value="LplA-B_cat"/>
    <property type="match status" value="1"/>
</dbReference>
<dbReference type="PANTHER" id="PTHR10993:SF7">
    <property type="entry name" value="LIPOYLTRANSFERASE 2, MITOCHONDRIAL-RELATED"/>
    <property type="match status" value="1"/>
</dbReference>
<dbReference type="PANTHER" id="PTHR10993">
    <property type="entry name" value="OCTANOYLTRANSFERASE"/>
    <property type="match status" value="1"/>
</dbReference>
<dbReference type="InterPro" id="IPR004143">
    <property type="entry name" value="BPL_LPL_catalytic"/>
</dbReference>
<dbReference type="AlphaFoldDB" id="A0A3T0D7F6"/>
<evidence type="ECO:0000259" key="10">
    <source>
        <dbReference type="PROSITE" id="PS51733"/>
    </source>
</evidence>
<evidence type="ECO:0000256" key="4">
    <source>
        <dbReference type="ARBA" id="ARBA00024732"/>
    </source>
</evidence>